<protein>
    <submittedName>
        <fullName evidence="2">Uncharacterized protein</fullName>
    </submittedName>
</protein>
<proteinExistence type="predicted"/>
<comment type="caution">
    <text evidence="2">The sequence shown here is derived from an EMBL/GenBank/DDBJ whole genome shotgun (WGS) entry which is preliminary data.</text>
</comment>
<dbReference type="STRING" id="79200.A0A175YK31"/>
<feature type="transmembrane region" description="Helical" evidence="1">
    <location>
        <begin position="6"/>
        <end position="27"/>
    </location>
</feature>
<dbReference type="EMBL" id="LNRQ01000008">
    <property type="protein sequence ID" value="KZM83823.1"/>
    <property type="molecule type" value="Genomic_DNA"/>
</dbReference>
<accession>A0A175YK31</accession>
<keyword evidence="1" id="KW-1133">Transmembrane helix</keyword>
<feature type="transmembrane region" description="Helical" evidence="1">
    <location>
        <begin position="39"/>
        <end position="61"/>
    </location>
</feature>
<gene>
    <name evidence="2" type="ORF">DCAR_028755</name>
</gene>
<name>A0A175YK31_DAUCS</name>
<dbReference type="AlphaFoldDB" id="A0A175YK31"/>
<dbReference type="OMA" id="FVFINRW"/>
<organism evidence="2">
    <name type="scientific">Daucus carota subsp. sativus</name>
    <name type="common">Carrot</name>
    <dbReference type="NCBI Taxonomy" id="79200"/>
    <lineage>
        <taxon>Eukaryota</taxon>
        <taxon>Viridiplantae</taxon>
        <taxon>Streptophyta</taxon>
        <taxon>Embryophyta</taxon>
        <taxon>Tracheophyta</taxon>
        <taxon>Spermatophyta</taxon>
        <taxon>Magnoliopsida</taxon>
        <taxon>eudicotyledons</taxon>
        <taxon>Gunneridae</taxon>
        <taxon>Pentapetalae</taxon>
        <taxon>asterids</taxon>
        <taxon>campanulids</taxon>
        <taxon>Apiales</taxon>
        <taxon>Apiaceae</taxon>
        <taxon>Apioideae</taxon>
        <taxon>Scandiceae</taxon>
        <taxon>Daucinae</taxon>
        <taxon>Daucus</taxon>
        <taxon>Daucus sect. Daucus</taxon>
    </lineage>
</organism>
<evidence type="ECO:0000313" key="2">
    <source>
        <dbReference type="EMBL" id="KZM83823.1"/>
    </source>
</evidence>
<reference evidence="2" key="1">
    <citation type="journal article" date="2016" name="Nat. Genet.">
        <title>A high-quality carrot genome assembly provides new insights into carotenoid accumulation and asterid genome evolution.</title>
        <authorList>
            <person name="Iorizzo M."/>
            <person name="Ellison S."/>
            <person name="Senalik D."/>
            <person name="Zeng P."/>
            <person name="Satapoomin P."/>
            <person name="Huang J."/>
            <person name="Bowman M."/>
            <person name="Iovene M."/>
            <person name="Sanseverino W."/>
            <person name="Cavagnaro P."/>
            <person name="Yildiz M."/>
            <person name="Macko-Podgorni A."/>
            <person name="Moranska E."/>
            <person name="Grzebelus E."/>
            <person name="Grzebelus D."/>
            <person name="Ashrafi H."/>
            <person name="Zheng Z."/>
            <person name="Cheng S."/>
            <person name="Spooner D."/>
            <person name="Van Deynze A."/>
            <person name="Simon P."/>
        </authorList>
    </citation>
    <scope>NUCLEOTIDE SEQUENCE [LARGE SCALE GENOMIC DNA]</scope>
    <source>
        <tissue evidence="2">Leaf</tissue>
    </source>
</reference>
<sequence>MANFSFPIAIVSTGIAFIYFSTVFVFINRWFGLGSSPGLMNVVIYSALAVMCVYNYALAVFTDPGRVPSNFQPDIEDSSSSVHEVKRKVYV</sequence>
<keyword evidence="1" id="KW-0472">Membrane</keyword>
<keyword evidence="1" id="KW-0812">Transmembrane</keyword>
<evidence type="ECO:0000256" key="1">
    <source>
        <dbReference type="SAM" id="Phobius"/>
    </source>
</evidence>
<dbReference type="Gramene" id="KZM83823">
    <property type="protein sequence ID" value="KZM83823"/>
    <property type="gene ID" value="DCAR_028755"/>
</dbReference>